<evidence type="ECO:0000313" key="2">
    <source>
        <dbReference type="Proteomes" id="UP000722989"/>
    </source>
</evidence>
<accession>A0ABX0Y7J9</accession>
<name>A0ABX0Y7J9_9ACTN</name>
<proteinExistence type="predicted"/>
<sequence>MATGADGGAVQFPLALVRQHASTVERVSDEVQTARAAVREVTMDIGAYGQRQGRRAAPRA</sequence>
<gene>
    <name evidence="1" type="ORF">HC031_26610</name>
</gene>
<dbReference type="EMBL" id="JAATVY010000028">
    <property type="protein sequence ID" value="NJC73264.1"/>
    <property type="molecule type" value="Genomic_DNA"/>
</dbReference>
<reference evidence="1 2" key="1">
    <citation type="submission" date="2020-03" db="EMBL/GenBank/DDBJ databases">
        <title>WGS of the type strain of Planosporangium spp.</title>
        <authorList>
            <person name="Thawai C."/>
        </authorList>
    </citation>
    <scope>NUCLEOTIDE SEQUENCE [LARGE SCALE GENOMIC DNA]</scope>
    <source>
        <strain evidence="1 2">TBRC 5610</strain>
    </source>
</reference>
<keyword evidence="2" id="KW-1185">Reference proteome</keyword>
<dbReference type="RefSeq" id="WP_167928174.1">
    <property type="nucleotide sequence ID" value="NZ_JAATVY010000028.1"/>
</dbReference>
<organism evidence="1 2">
    <name type="scientific">Planosporangium thailandense</name>
    <dbReference type="NCBI Taxonomy" id="765197"/>
    <lineage>
        <taxon>Bacteria</taxon>
        <taxon>Bacillati</taxon>
        <taxon>Actinomycetota</taxon>
        <taxon>Actinomycetes</taxon>
        <taxon>Micromonosporales</taxon>
        <taxon>Micromonosporaceae</taxon>
        <taxon>Planosporangium</taxon>
    </lineage>
</organism>
<evidence type="ECO:0000313" key="1">
    <source>
        <dbReference type="EMBL" id="NJC73264.1"/>
    </source>
</evidence>
<comment type="caution">
    <text evidence="1">The sequence shown here is derived from an EMBL/GenBank/DDBJ whole genome shotgun (WGS) entry which is preliminary data.</text>
</comment>
<dbReference type="Proteomes" id="UP000722989">
    <property type="component" value="Unassembled WGS sequence"/>
</dbReference>
<protein>
    <submittedName>
        <fullName evidence="1">Uncharacterized protein</fullName>
    </submittedName>
</protein>